<dbReference type="GO" id="GO:0006406">
    <property type="term" value="P:mRNA export from nucleus"/>
    <property type="evidence" value="ECO:0007669"/>
    <property type="project" value="TreeGrafter"/>
</dbReference>
<comment type="similarity">
    <text evidence="2">Belongs to the THOC5 family.</text>
</comment>
<protein>
    <submittedName>
        <fullName evidence="6">THO complex subunit 5A</fullName>
    </submittedName>
</protein>
<sequence length="779" mass="88754">MEIDDEAAPKPTPHELLEECRTAMEEIAAKMFFTKKESLPKSDLRDLVTQMSLLFITLRQVNRTILLEEDRIKSETDRAKAPVDFTTLQLHNLMYEKNHYLKAIKACKDFRSKHQDIELVPEEEFFRSAPEDIKGKVLASDGAHDLMLKRLNFELFQRKELCKLREKLEQQKRSLVDTINSRKKFLSSLPSHLKSLKKASLPVQQQLGILHSKKQKQFQAAELLPPPLYIIYSQLLAQKEAFGERIEIEILGSVKDAHSFALQQANNDNGTVTNGENNRLEDGLDEDEDTQRRRKRSKKNVVKDGNDQAGVHQFHPLKIILCIYDDETLEDKALKLVNLRFEYSVKLNVVYVGVEDVEEGLDDDILCNLFPDDTGLTLPHQTALYAGGSVVFGERRKSYPYKWAQHLAGMDILPEAPPLQASSVTSNKTRQVSNGHSGLSLYRHQNRVQTVLQKIRSRKKAQMALVEQLSALRKLKWPFISYKNVPWALHTPYCTLHQWSLAGISDGSSSGVAVEQIIDPAGSDMDRRSAASWDEAEGAREDGELPLAVTVASSAEKPKTTSSSGFSDLEHSRSFSLLAKNLTPKKIKSQHLLVHKDEDDLELMIDSESDVEEQVLDQETEILRTGSEKPWEDFAAREFHLVLTRKDKTEQIVMLEAKVKISIEYPLRPPLFQLKLSGDDRQGSWHNELRAMEAEVNLHILRHLPLDYENYILAHQVHCLAMLFDFQFESRPDKRKSSVIDVGLCEPVSGSIVSRSFRGRDRRKIISWKGIGCTLGYPY</sequence>
<accession>A0AB40D1B7</accession>
<feature type="region of interest" description="Disordered" evidence="4">
    <location>
        <begin position="265"/>
        <end position="306"/>
    </location>
</feature>
<comment type="subcellular location">
    <subcellularLocation>
        <location evidence="1">Nucleus</location>
    </subcellularLocation>
</comment>
<dbReference type="Pfam" id="PF09766">
    <property type="entry name" value="FmiP_Thoc5"/>
    <property type="match status" value="1"/>
</dbReference>
<evidence type="ECO:0000313" key="5">
    <source>
        <dbReference type="Proteomes" id="UP001515500"/>
    </source>
</evidence>
<organism evidence="5 6">
    <name type="scientific">Dioscorea cayennensis subsp. rotundata</name>
    <name type="common">White Guinea yam</name>
    <name type="synonym">Dioscorea rotundata</name>
    <dbReference type="NCBI Taxonomy" id="55577"/>
    <lineage>
        <taxon>Eukaryota</taxon>
        <taxon>Viridiplantae</taxon>
        <taxon>Streptophyta</taxon>
        <taxon>Embryophyta</taxon>
        <taxon>Tracheophyta</taxon>
        <taxon>Spermatophyta</taxon>
        <taxon>Magnoliopsida</taxon>
        <taxon>Liliopsida</taxon>
        <taxon>Dioscoreales</taxon>
        <taxon>Dioscoreaceae</taxon>
        <taxon>Dioscorea</taxon>
    </lineage>
</organism>
<dbReference type="RefSeq" id="XP_039144901.1">
    <property type="nucleotide sequence ID" value="XM_039288967.1"/>
</dbReference>
<keyword evidence="5" id="KW-1185">Reference proteome</keyword>
<dbReference type="InterPro" id="IPR019163">
    <property type="entry name" value="THO_Thoc5"/>
</dbReference>
<evidence type="ECO:0000256" key="4">
    <source>
        <dbReference type="SAM" id="MobiDB-lite"/>
    </source>
</evidence>
<dbReference type="GO" id="GO:0003729">
    <property type="term" value="F:mRNA binding"/>
    <property type="evidence" value="ECO:0007669"/>
    <property type="project" value="TreeGrafter"/>
</dbReference>
<evidence type="ECO:0000256" key="1">
    <source>
        <dbReference type="ARBA" id="ARBA00004123"/>
    </source>
</evidence>
<name>A0AB40D1B7_DIOCR</name>
<evidence type="ECO:0000256" key="2">
    <source>
        <dbReference type="ARBA" id="ARBA00008044"/>
    </source>
</evidence>
<proteinExistence type="inferred from homology"/>
<dbReference type="GeneID" id="120282210"/>
<keyword evidence="3" id="KW-0539">Nucleus</keyword>
<feature type="region of interest" description="Disordered" evidence="4">
    <location>
        <begin position="519"/>
        <end position="540"/>
    </location>
</feature>
<feature type="compositionally biased region" description="Polar residues" evidence="4">
    <location>
        <begin position="265"/>
        <end position="277"/>
    </location>
</feature>
<gene>
    <name evidence="6" type="primary">LOC120282210</name>
</gene>
<dbReference type="AlphaFoldDB" id="A0AB40D1B7"/>
<reference evidence="6" key="1">
    <citation type="submission" date="2025-08" db="UniProtKB">
        <authorList>
            <consortium name="RefSeq"/>
        </authorList>
    </citation>
    <scope>IDENTIFICATION</scope>
</reference>
<dbReference type="PANTHER" id="PTHR13375:SF3">
    <property type="entry name" value="THO COMPLEX SUBUNIT 5 HOMOLOG"/>
    <property type="match status" value="1"/>
</dbReference>
<dbReference type="GO" id="GO:0000445">
    <property type="term" value="C:THO complex part of transcription export complex"/>
    <property type="evidence" value="ECO:0007669"/>
    <property type="project" value="TreeGrafter"/>
</dbReference>
<dbReference type="PANTHER" id="PTHR13375">
    <property type="entry name" value="FMS INTERACTING PROTEIN"/>
    <property type="match status" value="1"/>
</dbReference>
<evidence type="ECO:0000313" key="6">
    <source>
        <dbReference type="RefSeq" id="XP_039144901.1"/>
    </source>
</evidence>
<evidence type="ECO:0000256" key="3">
    <source>
        <dbReference type="ARBA" id="ARBA00023242"/>
    </source>
</evidence>
<dbReference type="Proteomes" id="UP001515500">
    <property type="component" value="Chromosome 18"/>
</dbReference>